<dbReference type="AlphaFoldDB" id="A0A8K0TEZ1"/>
<comment type="caution">
    <text evidence="9">The sequence shown here is derived from an EMBL/GenBank/DDBJ whole genome shotgun (WGS) entry which is preliminary data.</text>
</comment>
<feature type="compositionally biased region" description="Low complexity" evidence="7">
    <location>
        <begin position="138"/>
        <end position="149"/>
    </location>
</feature>
<dbReference type="GO" id="GO:0001228">
    <property type="term" value="F:DNA-binding transcription activator activity, RNA polymerase II-specific"/>
    <property type="evidence" value="ECO:0007669"/>
    <property type="project" value="UniProtKB-ARBA"/>
</dbReference>
<dbReference type="GO" id="GO:0003677">
    <property type="term" value="F:DNA binding"/>
    <property type="evidence" value="ECO:0007669"/>
    <property type="project" value="InterPro"/>
</dbReference>
<protein>
    <recommendedName>
        <fullName evidence="8">HTH APSES-type domain-containing protein</fullName>
    </recommendedName>
</protein>
<reference evidence="9" key="1">
    <citation type="journal article" date="2021" name="Nat. Commun.">
        <title>Genetic determinants of endophytism in the Arabidopsis root mycobiome.</title>
        <authorList>
            <person name="Mesny F."/>
            <person name="Miyauchi S."/>
            <person name="Thiergart T."/>
            <person name="Pickel B."/>
            <person name="Atanasova L."/>
            <person name="Karlsson M."/>
            <person name="Huettel B."/>
            <person name="Barry K.W."/>
            <person name="Haridas S."/>
            <person name="Chen C."/>
            <person name="Bauer D."/>
            <person name="Andreopoulos W."/>
            <person name="Pangilinan J."/>
            <person name="LaButti K."/>
            <person name="Riley R."/>
            <person name="Lipzen A."/>
            <person name="Clum A."/>
            <person name="Drula E."/>
            <person name="Henrissat B."/>
            <person name="Kohler A."/>
            <person name="Grigoriev I.V."/>
            <person name="Martin F.M."/>
            <person name="Hacquard S."/>
        </authorList>
    </citation>
    <scope>NUCLEOTIDE SEQUENCE</scope>
    <source>
        <strain evidence="9">MPI-CAGE-AT-0016</strain>
    </source>
</reference>
<feature type="domain" description="HTH APSES-type" evidence="8">
    <location>
        <begin position="13"/>
        <end position="122"/>
    </location>
</feature>
<dbReference type="InterPro" id="IPR036770">
    <property type="entry name" value="Ankyrin_rpt-contain_sf"/>
</dbReference>
<dbReference type="Gene3D" id="3.10.260.10">
    <property type="entry name" value="Transcription regulator HTH, APSES-type DNA-binding domain"/>
    <property type="match status" value="1"/>
</dbReference>
<dbReference type="GO" id="GO:0030435">
    <property type="term" value="P:sporulation resulting in formation of a cellular spore"/>
    <property type="evidence" value="ECO:0007669"/>
    <property type="project" value="UniProtKB-KW"/>
</dbReference>
<evidence type="ECO:0000313" key="10">
    <source>
        <dbReference type="Proteomes" id="UP000813385"/>
    </source>
</evidence>
<evidence type="ECO:0000256" key="6">
    <source>
        <dbReference type="PROSITE-ProRule" id="PRU00023"/>
    </source>
</evidence>
<dbReference type="GO" id="GO:0033309">
    <property type="term" value="C:SBF transcription complex"/>
    <property type="evidence" value="ECO:0007669"/>
    <property type="project" value="TreeGrafter"/>
</dbReference>
<dbReference type="OrthoDB" id="6718656at2759"/>
<dbReference type="SUPFAM" id="SSF54616">
    <property type="entry name" value="DNA-binding domain of Mlu1-box binding protein MBP1"/>
    <property type="match status" value="1"/>
</dbReference>
<dbReference type="Proteomes" id="UP000813385">
    <property type="component" value="Unassembled WGS sequence"/>
</dbReference>
<evidence type="ECO:0000259" key="8">
    <source>
        <dbReference type="PROSITE" id="PS51299"/>
    </source>
</evidence>
<dbReference type="InterPro" id="IPR051642">
    <property type="entry name" value="SWI6-like"/>
</dbReference>
<keyword evidence="10" id="KW-1185">Reference proteome</keyword>
<feature type="region of interest" description="Disordered" evidence="7">
    <location>
        <begin position="441"/>
        <end position="463"/>
    </location>
</feature>
<evidence type="ECO:0000256" key="1">
    <source>
        <dbReference type="ARBA" id="ARBA00004123"/>
    </source>
</evidence>
<dbReference type="InterPro" id="IPR036887">
    <property type="entry name" value="HTH_APSES_sf"/>
</dbReference>
<dbReference type="PANTHER" id="PTHR43828:SF15">
    <property type="entry name" value="TRANSCRIPTION FACTOR MBP1"/>
    <property type="match status" value="1"/>
</dbReference>
<dbReference type="SUPFAM" id="SSF48403">
    <property type="entry name" value="Ankyrin repeat"/>
    <property type="match status" value="1"/>
</dbReference>
<feature type="repeat" description="ANK" evidence="6">
    <location>
        <begin position="273"/>
        <end position="305"/>
    </location>
</feature>
<keyword evidence="3" id="KW-0749">Sporulation</keyword>
<keyword evidence="5" id="KW-0183">Conidiation</keyword>
<dbReference type="InterPro" id="IPR002110">
    <property type="entry name" value="Ankyrin_rpt"/>
</dbReference>
<dbReference type="SMART" id="SM01252">
    <property type="entry name" value="KilA-N"/>
    <property type="match status" value="1"/>
</dbReference>
<evidence type="ECO:0000256" key="3">
    <source>
        <dbReference type="ARBA" id="ARBA00022969"/>
    </source>
</evidence>
<proteinExistence type="predicted"/>
<feature type="region of interest" description="Disordered" evidence="7">
    <location>
        <begin position="688"/>
        <end position="708"/>
    </location>
</feature>
<comment type="subcellular location">
    <subcellularLocation>
        <location evidence="1">Nucleus</location>
    </subcellularLocation>
</comment>
<organism evidence="9 10">
    <name type="scientific">Plectosphaerella cucumerina</name>
    <dbReference type="NCBI Taxonomy" id="40658"/>
    <lineage>
        <taxon>Eukaryota</taxon>
        <taxon>Fungi</taxon>
        <taxon>Dikarya</taxon>
        <taxon>Ascomycota</taxon>
        <taxon>Pezizomycotina</taxon>
        <taxon>Sordariomycetes</taxon>
        <taxon>Hypocreomycetidae</taxon>
        <taxon>Glomerellales</taxon>
        <taxon>Plectosphaerellaceae</taxon>
        <taxon>Plectosphaerella</taxon>
    </lineage>
</organism>
<evidence type="ECO:0000256" key="4">
    <source>
        <dbReference type="ARBA" id="ARBA00023043"/>
    </source>
</evidence>
<keyword evidence="4 6" id="KW-0040">ANK repeat</keyword>
<dbReference type="FunFam" id="3.10.260.10:FF:000001">
    <property type="entry name" value="APSES transcription factor (MbpA)"/>
    <property type="match status" value="1"/>
</dbReference>
<dbReference type="Pfam" id="PF00023">
    <property type="entry name" value="Ank"/>
    <property type="match status" value="1"/>
</dbReference>
<feature type="repeat" description="ANK" evidence="6">
    <location>
        <begin position="395"/>
        <end position="427"/>
    </location>
</feature>
<dbReference type="SMART" id="SM00248">
    <property type="entry name" value="ANK"/>
    <property type="match status" value="2"/>
</dbReference>
<name>A0A8K0TEZ1_9PEZI</name>
<evidence type="ECO:0000313" key="9">
    <source>
        <dbReference type="EMBL" id="KAH7362197.1"/>
    </source>
</evidence>
<dbReference type="Gene3D" id="1.25.40.20">
    <property type="entry name" value="Ankyrin repeat-containing domain"/>
    <property type="match status" value="1"/>
</dbReference>
<dbReference type="InterPro" id="IPR003163">
    <property type="entry name" value="Tscrpt_reg_HTH_APSES-type"/>
</dbReference>
<evidence type="ECO:0000256" key="5">
    <source>
        <dbReference type="ARBA" id="ARBA00023321"/>
    </source>
</evidence>
<dbReference type="EMBL" id="JAGPXD010000003">
    <property type="protein sequence ID" value="KAH7362197.1"/>
    <property type="molecule type" value="Genomic_DNA"/>
</dbReference>
<dbReference type="PROSITE" id="PS51299">
    <property type="entry name" value="HTH_APSES"/>
    <property type="match status" value="1"/>
</dbReference>
<dbReference type="GO" id="GO:0030907">
    <property type="term" value="C:MBF transcription complex"/>
    <property type="evidence" value="ECO:0007669"/>
    <property type="project" value="TreeGrafter"/>
</dbReference>
<dbReference type="GO" id="GO:0048315">
    <property type="term" value="P:conidium formation"/>
    <property type="evidence" value="ECO:0007669"/>
    <property type="project" value="UniProtKB-KW"/>
</dbReference>
<dbReference type="Pfam" id="PF04383">
    <property type="entry name" value="KilA-N"/>
    <property type="match status" value="1"/>
</dbReference>
<dbReference type="Pfam" id="PF12796">
    <property type="entry name" value="Ank_2"/>
    <property type="match status" value="1"/>
</dbReference>
<dbReference type="PANTHER" id="PTHR43828">
    <property type="entry name" value="ASPARAGINASE"/>
    <property type="match status" value="1"/>
</dbReference>
<dbReference type="PROSITE" id="PS50088">
    <property type="entry name" value="ANK_REPEAT"/>
    <property type="match status" value="2"/>
</dbReference>
<dbReference type="InterPro" id="IPR018004">
    <property type="entry name" value="KilA/APSES_HTH"/>
</dbReference>
<dbReference type="PROSITE" id="PS50297">
    <property type="entry name" value="ANK_REP_REGION"/>
    <property type="match status" value="2"/>
</dbReference>
<sequence>MVKAPEATPQPGIYSATYSGIPVYEYQFGDDLKEHVMRRRQDDWINATHILKAAGFDKPARTRILEREVQKETHEKIQGGYGKYQGTWIPLDKGVHLAQRNNVYDRLLPIFEFVPGPQSPPPAPRHTSKPKAPKKPAVPKWPARGAAAAPSRAISNAAAMAAAAAAALPPPGSQDDFDMVDSLMHDDDTPDNLTVASASYMGEEDRFDMSHHSAAGGHRKRKRDEIIQDMTHQQHSVYGDELLDYFLLSRNEKPAHRPEPPPNFQPNWIIDSEEHTALHWASAMGDVEVIKQLKRFGADLAVSNVRGETPLMRAVNFTNCYEKETFPMVVRELAETASLRDLTGATVIHHAAIMKNGRVTSHKCARYYLDIILNKIQETAEPAFLQQLIDAQDQDGNTALHLAAERNARKCIRALLGRNASTNIPNQDGVRAEDLIRDLNASKKDQRGPHRSSSPFAPESQRHVSFRDALLPDTASALAAAIGAAPAGLGGSLSFSSEAAKTVQTRILPIMLERLNELSQRYDDEMHAKNEAERDARRLLTNTQGELALARQQAALHESRLEPDDTAARVASDANLAKHQVMSLITSQNRLHVQHQVDAELALLNGDAADDHDASHEDRLALARQLQAALNDQRQAEAEYVDALSMVGTGENIDKYRRLLRRCLDTKDVDCLDSNLDSLIDMMEEDQDLGGPEADIIGPHEPMDVGLP</sequence>
<feature type="region of interest" description="Disordered" evidence="7">
    <location>
        <begin position="115"/>
        <end position="149"/>
    </location>
</feature>
<evidence type="ECO:0000256" key="2">
    <source>
        <dbReference type="ARBA" id="ARBA00022737"/>
    </source>
</evidence>
<evidence type="ECO:0000256" key="7">
    <source>
        <dbReference type="SAM" id="MobiDB-lite"/>
    </source>
</evidence>
<keyword evidence="2" id="KW-0677">Repeat</keyword>
<accession>A0A8K0TEZ1</accession>
<gene>
    <name evidence="9" type="ORF">B0T11DRAFT_352077</name>
</gene>